<dbReference type="InterPro" id="IPR006153">
    <property type="entry name" value="Cation/H_exchanger_TM"/>
</dbReference>
<feature type="transmembrane region" description="Helical" evidence="10">
    <location>
        <begin position="283"/>
        <end position="300"/>
    </location>
</feature>
<feature type="transmembrane region" description="Helical" evidence="10">
    <location>
        <begin position="59"/>
        <end position="77"/>
    </location>
</feature>
<dbReference type="InterPro" id="IPR038770">
    <property type="entry name" value="Na+/solute_symporter_sf"/>
</dbReference>
<dbReference type="Pfam" id="PF00999">
    <property type="entry name" value="Na_H_Exchanger"/>
    <property type="match status" value="1"/>
</dbReference>
<dbReference type="Proteomes" id="UP001165366">
    <property type="component" value="Unassembled WGS sequence"/>
</dbReference>
<evidence type="ECO:0000256" key="4">
    <source>
        <dbReference type="ARBA" id="ARBA00022692"/>
    </source>
</evidence>
<keyword evidence="4 10" id="KW-0812">Transmembrane</keyword>
<protein>
    <submittedName>
        <fullName evidence="12">Cation:proton antiporter</fullName>
    </submittedName>
</protein>
<keyword evidence="5 10" id="KW-1133">Transmembrane helix</keyword>
<sequence length="407" mass="43699">MESIIATYILFVGLIIVISIFIKYGFDRIGLPALLGYFALGIIAKYLDNTFSFLNQEGIEIIEFLADLGIIALLLKIGLESKLSRLIKLLPKASIIWVGDVLISGAVGFLTSYYLIGWEIIPSLFVATAFTATSVGISANVWDEMGAIKSDTGQTLLDVAEMDDISGILLMGILFSIAPVLLGEGAGLPGVQILTTVGVFLLKLTLFGLICVLFSRFIGEQLIETLNKLHGGKSRILVVVGIGLMAAAISTLLGFSFAIGAFLIGVLLSSNPSKVKMDSSFEALYALFVPFFFINIGMNVDLSALFSIEMSLLLLIAAAFIGKFLGAGLGTWVSLGLSYSTVIGLSMIPRAEIFLIIMKRGLDMGEWAVTAEMFTYAVVISTLSVIIVPLLLKNILNKREVTDGGKH</sequence>
<evidence type="ECO:0000256" key="1">
    <source>
        <dbReference type="ARBA" id="ARBA00004141"/>
    </source>
</evidence>
<comment type="caution">
    <text evidence="12">The sequence shown here is derived from an EMBL/GenBank/DDBJ whole genome shotgun (WGS) entry which is preliminary data.</text>
</comment>
<dbReference type="Gene3D" id="1.20.1530.20">
    <property type="match status" value="1"/>
</dbReference>
<feature type="transmembrane region" description="Helical" evidence="10">
    <location>
        <begin position="312"/>
        <end position="333"/>
    </location>
</feature>
<proteinExistence type="predicted"/>
<keyword evidence="7" id="KW-0406">Ion transport</keyword>
<dbReference type="EMBL" id="JAKLWS010000001">
    <property type="protein sequence ID" value="MCG2587323.1"/>
    <property type="molecule type" value="Genomic_DNA"/>
</dbReference>
<feature type="transmembrane region" description="Helical" evidence="10">
    <location>
        <begin position="236"/>
        <end position="263"/>
    </location>
</feature>
<evidence type="ECO:0000256" key="10">
    <source>
        <dbReference type="SAM" id="Phobius"/>
    </source>
</evidence>
<evidence type="ECO:0000256" key="3">
    <source>
        <dbReference type="ARBA" id="ARBA00022449"/>
    </source>
</evidence>
<keyword evidence="6" id="KW-0915">Sodium</keyword>
<organism evidence="12 13">
    <name type="scientific">Rhodohalobacter sulfatireducens</name>
    <dbReference type="NCBI Taxonomy" id="2911366"/>
    <lineage>
        <taxon>Bacteria</taxon>
        <taxon>Pseudomonadati</taxon>
        <taxon>Balneolota</taxon>
        <taxon>Balneolia</taxon>
        <taxon>Balneolales</taxon>
        <taxon>Balneolaceae</taxon>
        <taxon>Rhodohalobacter</taxon>
    </lineage>
</organism>
<evidence type="ECO:0000256" key="2">
    <source>
        <dbReference type="ARBA" id="ARBA00022448"/>
    </source>
</evidence>
<keyword evidence="9" id="KW-0739">Sodium transport</keyword>
<dbReference type="PANTHER" id="PTHR43562:SF3">
    <property type="entry name" value="SODIUM ION_PROTON EXCHANGER (EUROFUNG)"/>
    <property type="match status" value="1"/>
</dbReference>
<reference evidence="12" key="2">
    <citation type="submission" date="2024-05" db="EMBL/GenBank/DDBJ databases">
        <title>Rhodohalobacter halophilus gen. nov., sp. nov., a moderately halophilic member of the family Balneolaceae.</title>
        <authorList>
            <person name="Xia J."/>
        </authorList>
    </citation>
    <scope>NUCLEOTIDE SEQUENCE</scope>
    <source>
        <strain evidence="12">WB101</strain>
    </source>
</reference>
<dbReference type="PANTHER" id="PTHR43562">
    <property type="entry name" value="NAPA-TYPE SODIUM/HYDROGEN ANTIPORTER"/>
    <property type="match status" value="1"/>
</dbReference>
<keyword evidence="13" id="KW-1185">Reference proteome</keyword>
<keyword evidence="8 10" id="KW-0472">Membrane</keyword>
<reference evidence="12" key="1">
    <citation type="submission" date="2022-01" db="EMBL/GenBank/DDBJ databases">
        <authorList>
            <person name="Wang Y."/>
        </authorList>
    </citation>
    <scope>NUCLEOTIDE SEQUENCE</scope>
    <source>
        <strain evidence="12">WB101</strain>
    </source>
</reference>
<dbReference type="RefSeq" id="WP_237852162.1">
    <property type="nucleotide sequence ID" value="NZ_JAKLWS010000001.1"/>
</dbReference>
<gene>
    <name evidence="12" type="ORF">L6773_02010</name>
</gene>
<feature type="domain" description="Cation/H+ exchanger transmembrane" evidence="11">
    <location>
        <begin position="17"/>
        <end position="397"/>
    </location>
</feature>
<evidence type="ECO:0000259" key="11">
    <source>
        <dbReference type="Pfam" id="PF00999"/>
    </source>
</evidence>
<comment type="subcellular location">
    <subcellularLocation>
        <location evidence="1">Membrane</location>
        <topology evidence="1">Multi-pass membrane protein</topology>
    </subcellularLocation>
</comment>
<evidence type="ECO:0000313" key="13">
    <source>
        <dbReference type="Proteomes" id="UP001165366"/>
    </source>
</evidence>
<name>A0ABS9K8Y7_9BACT</name>
<evidence type="ECO:0000256" key="9">
    <source>
        <dbReference type="ARBA" id="ARBA00023201"/>
    </source>
</evidence>
<evidence type="ECO:0000256" key="5">
    <source>
        <dbReference type="ARBA" id="ARBA00022989"/>
    </source>
</evidence>
<accession>A0ABS9K8Y7</accession>
<evidence type="ECO:0000256" key="6">
    <source>
        <dbReference type="ARBA" id="ARBA00023053"/>
    </source>
</evidence>
<evidence type="ECO:0000313" key="12">
    <source>
        <dbReference type="EMBL" id="MCG2587323.1"/>
    </source>
</evidence>
<feature type="transmembrane region" description="Helical" evidence="10">
    <location>
        <begin position="89"/>
        <end position="114"/>
    </location>
</feature>
<feature type="transmembrane region" description="Helical" evidence="10">
    <location>
        <begin position="6"/>
        <end position="22"/>
    </location>
</feature>
<feature type="transmembrane region" description="Helical" evidence="10">
    <location>
        <begin position="29"/>
        <end position="47"/>
    </location>
</feature>
<keyword evidence="2" id="KW-0813">Transport</keyword>
<evidence type="ECO:0000256" key="7">
    <source>
        <dbReference type="ARBA" id="ARBA00023065"/>
    </source>
</evidence>
<feature type="transmembrane region" description="Helical" evidence="10">
    <location>
        <begin position="193"/>
        <end position="215"/>
    </location>
</feature>
<feature type="transmembrane region" description="Helical" evidence="10">
    <location>
        <begin position="120"/>
        <end position="142"/>
    </location>
</feature>
<feature type="transmembrane region" description="Helical" evidence="10">
    <location>
        <begin position="163"/>
        <end position="181"/>
    </location>
</feature>
<feature type="transmembrane region" description="Helical" evidence="10">
    <location>
        <begin position="369"/>
        <end position="392"/>
    </location>
</feature>
<evidence type="ECO:0000256" key="8">
    <source>
        <dbReference type="ARBA" id="ARBA00023136"/>
    </source>
</evidence>
<keyword evidence="3" id="KW-0050">Antiport</keyword>